<organism evidence="4 5">
    <name type="scientific">Malus baccata</name>
    <name type="common">Siberian crab apple</name>
    <name type="synonym">Pyrus baccata</name>
    <dbReference type="NCBI Taxonomy" id="106549"/>
    <lineage>
        <taxon>Eukaryota</taxon>
        <taxon>Viridiplantae</taxon>
        <taxon>Streptophyta</taxon>
        <taxon>Embryophyta</taxon>
        <taxon>Tracheophyta</taxon>
        <taxon>Spermatophyta</taxon>
        <taxon>Magnoliopsida</taxon>
        <taxon>eudicotyledons</taxon>
        <taxon>Gunneridae</taxon>
        <taxon>Pentapetalae</taxon>
        <taxon>rosids</taxon>
        <taxon>fabids</taxon>
        <taxon>Rosales</taxon>
        <taxon>Rosaceae</taxon>
        <taxon>Amygdaloideae</taxon>
        <taxon>Maleae</taxon>
        <taxon>Malus</taxon>
    </lineage>
</organism>
<dbReference type="GO" id="GO:0016787">
    <property type="term" value="F:hydrolase activity"/>
    <property type="evidence" value="ECO:0007669"/>
    <property type="project" value="UniProtKB-KW"/>
</dbReference>
<dbReference type="GO" id="GO:0003723">
    <property type="term" value="F:RNA binding"/>
    <property type="evidence" value="ECO:0007669"/>
    <property type="project" value="TreeGrafter"/>
</dbReference>
<accession>A0A540MY03</accession>
<proteinExistence type="predicted"/>
<evidence type="ECO:0000313" key="5">
    <source>
        <dbReference type="Proteomes" id="UP000315295"/>
    </source>
</evidence>
<dbReference type="PANTHER" id="PTHR18934:SF85">
    <property type="entry name" value="ATP-DEPENDENT RNA HELICASE DHX8"/>
    <property type="match status" value="1"/>
</dbReference>
<evidence type="ECO:0000256" key="1">
    <source>
        <dbReference type="ARBA" id="ARBA00012552"/>
    </source>
</evidence>
<dbReference type="SUPFAM" id="SSF52540">
    <property type="entry name" value="P-loop containing nucleoside triphosphate hydrolases"/>
    <property type="match status" value="1"/>
</dbReference>
<comment type="caution">
    <text evidence="4">The sequence shown here is derived from an EMBL/GenBank/DDBJ whole genome shotgun (WGS) entry which is preliminary data.</text>
</comment>
<dbReference type="PROSITE" id="PS00690">
    <property type="entry name" value="DEAH_ATP_HELICASE"/>
    <property type="match status" value="1"/>
</dbReference>
<keyword evidence="2" id="KW-0378">Hydrolase</keyword>
<evidence type="ECO:0000313" key="4">
    <source>
        <dbReference type="EMBL" id="TQE03649.1"/>
    </source>
</evidence>
<evidence type="ECO:0000256" key="2">
    <source>
        <dbReference type="ARBA" id="ARBA00022801"/>
    </source>
</evidence>
<sequence>MVAEEYGCRLGEEVGYSIRFDDCTGSDTVIKYMTDMMLLREILSDKNLSQYSMIMLDEAHERMKVVGGEAPELIILPAYGAQPSAEQSKIFKPALLLQEEKSGCCNQYC</sequence>
<dbReference type="AlphaFoldDB" id="A0A540MY03"/>
<dbReference type="InterPro" id="IPR002464">
    <property type="entry name" value="DNA/RNA_helicase_DEAH_CS"/>
</dbReference>
<name>A0A540MY03_MALBA</name>
<dbReference type="EMBL" id="VIEB01000152">
    <property type="protein sequence ID" value="TQE03649.1"/>
    <property type="molecule type" value="Genomic_DNA"/>
</dbReference>
<dbReference type="GO" id="GO:0000390">
    <property type="term" value="P:spliceosomal complex disassembly"/>
    <property type="evidence" value="ECO:0007669"/>
    <property type="project" value="TreeGrafter"/>
</dbReference>
<dbReference type="GO" id="GO:0071013">
    <property type="term" value="C:catalytic step 2 spliceosome"/>
    <property type="evidence" value="ECO:0007669"/>
    <property type="project" value="TreeGrafter"/>
</dbReference>
<dbReference type="Gene3D" id="3.40.50.300">
    <property type="entry name" value="P-loop containing nucleotide triphosphate hydrolases"/>
    <property type="match status" value="1"/>
</dbReference>
<comment type="catalytic activity">
    <reaction evidence="3">
        <text>ATP + H2O = ADP + phosphate + H(+)</text>
        <dbReference type="Rhea" id="RHEA:13065"/>
        <dbReference type="ChEBI" id="CHEBI:15377"/>
        <dbReference type="ChEBI" id="CHEBI:15378"/>
        <dbReference type="ChEBI" id="CHEBI:30616"/>
        <dbReference type="ChEBI" id="CHEBI:43474"/>
        <dbReference type="ChEBI" id="CHEBI:456216"/>
        <dbReference type="EC" id="3.6.4.13"/>
    </reaction>
</comment>
<dbReference type="InterPro" id="IPR027417">
    <property type="entry name" value="P-loop_NTPase"/>
</dbReference>
<dbReference type="PANTHER" id="PTHR18934">
    <property type="entry name" value="ATP-DEPENDENT RNA HELICASE"/>
    <property type="match status" value="1"/>
</dbReference>
<dbReference type="Proteomes" id="UP000315295">
    <property type="component" value="Unassembled WGS sequence"/>
</dbReference>
<dbReference type="GO" id="GO:0003724">
    <property type="term" value="F:RNA helicase activity"/>
    <property type="evidence" value="ECO:0007669"/>
    <property type="project" value="UniProtKB-EC"/>
</dbReference>
<dbReference type="STRING" id="106549.A0A540MY03"/>
<dbReference type="EC" id="3.6.4.13" evidence="1"/>
<evidence type="ECO:0000256" key="3">
    <source>
        <dbReference type="ARBA" id="ARBA00047984"/>
    </source>
</evidence>
<reference evidence="4 5" key="1">
    <citation type="journal article" date="2019" name="G3 (Bethesda)">
        <title>Sequencing of a Wild Apple (Malus baccata) Genome Unravels the Differences Between Cultivated and Wild Apple Species Regarding Disease Resistance and Cold Tolerance.</title>
        <authorList>
            <person name="Chen X."/>
        </authorList>
    </citation>
    <scope>NUCLEOTIDE SEQUENCE [LARGE SCALE GENOMIC DNA]</scope>
    <source>
        <strain evidence="5">cv. Shandingzi</strain>
        <tissue evidence="4">Leaves</tissue>
    </source>
</reference>
<protein>
    <recommendedName>
        <fullName evidence="1">RNA helicase</fullName>
        <ecNumber evidence="1">3.6.4.13</ecNumber>
    </recommendedName>
</protein>
<keyword evidence="5" id="KW-1185">Reference proteome</keyword>
<gene>
    <name evidence="4" type="ORF">C1H46_010780</name>
</gene>